<dbReference type="AlphaFoldDB" id="A0A067PTU6"/>
<accession>A0A067PTU6</accession>
<dbReference type="InterPro" id="IPR000253">
    <property type="entry name" value="FHA_dom"/>
</dbReference>
<dbReference type="STRING" id="933084.A0A067PTU6"/>
<evidence type="ECO:0000313" key="3">
    <source>
        <dbReference type="EMBL" id="KDQ58154.1"/>
    </source>
</evidence>
<feature type="compositionally biased region" description="Basic and acidic residues" evidence="1">
    <location>
        <begin position="430"/>
        <end position="443"/>
    </location>
</feature>
<evidence type="ECO:0000259" key="2">
    <source>
        <dbReference type="PROSITE" id="PS50006"/>
    </source>
</evidence>
<gene>
    <name evidence="3" type="ORF">JAAARDRAFT_34967</name>
</gene>
<feature type="region of interest" description="Disordered" evidence="1">
    <location>
        <begin position="653"/>
        <end position="675"/>
    </location>
</feature>
<dbReference type="Pfam" id="PF00498">
    <property type="entry name" value="FHA"/>
    <property type="match status" value="1"/>
</dbReference>
<dbReference type="PROSITE" id="PS50006">
    <property type="entry name" value="FHA_DOMAIN"/>
    <property type="match status" value="1"/>
</dbReference>
<feature type="region of interest" description="Disordered" evidence="1">
    <location>
        <begin position="319"/>
        <end position="356"/>
    </location>
</feature>
<feature type="domain" description="FHA" evidence="2">
    <location>
        <begin position="59"/>
        <end position="114"/>
    </location>
</feature>
<feature type="compositionally biased region" description="Low complexity" evidence="1">
    <location>
        <begin position="474"/>
        <end position="483"/>
    </location>
</feature>
<dbReference type="Proteomes" id="UP000027265">
    <property type="component" value="Unassembled WGS sequence"/>
</dbReference>
<dbReference type="OrthoDB" id="4096268at2759"/>
<feature type="compositionally biased region" description="Acidic residues" evidence="1">
    <location>
        <begin position="444"/>
        <end position="456"/>
    </location>
</feature>
<evidence type="ECO:0000313" key="4">
    <source>
        <dbReference type="Proteomes" id="UP000027265"/>
    </source>
</evidence>
<sequence>MDDDIQYLGTTMPGFGARVIAPSHPPAQRGASGLRLHVEKCGQEPAHVLTFSKSLTSVVNVGRKPTSFGGRNGIELDNAMFRCPVISRRHAKIAFSDSGHVYIIDLNSHHGTHILKPGETVSKPLTPETPSILVDGDIVTFGKTVGRNEDAVRPVTARVQLLYDTNVDPFATPKSSSSVLHKPFAFYPFASSSTHMDFGPVDVDLDSSPKSTSGRYGVYTPVSSSSSDCSESSSSKSSEQEEPNVNSDAASITSEWCNNQHLPDGSDPFMARSRISALTSLGLPSLWKRFLPPLGPTSARASEEPSFVNDVEEFDQQEIEEVPGPSTPSHNSNNADETSDRPSSPPGAFPWSPFSSPIWDTHYTPAKRYVDIDPYYPVGEGSSDHEHEAQRQQSRHTSIEAVASSGIGGGEEEREHDKHMEEFQVSLTSEEDHVPMSEARAVEDDGQGADALEDMSVEGQSDIQEPDSVPADNEPPLSLPSEPEAQRRPLYPLFEIPSDVQAQLTSLTERMDEHITTTNQTMDRHLQLIAGVTSVSRTASTDMGKLTTLVEDIAHKDVPSLLEQIEKVKADVDMLATTSNQPHEPAVPTPSLDVVEEAKDKMEALVVEIRSLSDMVSHRMSEELEAVKLAREEAHAAIGQQLELLKAQTPVDRPIQSLKRKRSESESETTGDDSNAVVDDVSRVSSQAPRKRARTILAKVVRTTATVGLGAIATWTALAFT</sequence>
<dbReference type="SUPFAM" id="SSF49879">
    <property type="entry name" value="SMAD/FHA domain"/>
    <property type="match status" value="1"/>
</dbReference>
<feature type="region of interest" description="Disordered" evidence="1">
    <location>
        <begin position="372"/>
        <end position="484"/>
    </location>
</feature>
<feature type="compositionally biased region" description="Low complexity" evidence="1">
    <location>
        <begin position="223"/>
        <end position="237"/>
    </location>
</feature>
<evidence type="ECO:0000256" key="1">
    <source>
        <dbReference type="SAM" id="MobiDB-lite"/>
    </source>
</evidence>
<keyword evidence="4" id="KW-1185">Reference proteome</keyword>
<dbReference type="Gene3D" id="2.60.200.20">
    <property type="match status" value="1"/>
</dbReference>
<reference evidence="4" key="1">
    <citation type="journal article" date="2014" name="Proc. Natl. Acad. Sci. U.S.A.">
        <title>Extensive sampling of basidiomycete genomes demonstrates inadequacy of the white-rot/brown-rot paradigm for wood decay fungi.</title>
        <authorList>
            <person name="Riley R."/>
            <person name="Salamov A.A."/>
            <person name="Brown D.W."/>
            <person name="Nagy L.G."/>
            <person name="Floudas D."/>
            <person name="Held B.W."/>
            <person name="Levasseur A."/>
            <person name="Lombard V."/>
            <person name="Morin E."/>
            <person name="Otillar R."/>
            <person name="Lindquist E.A."/>
            <person name="Sun H."/>
            <person name="LaButti K.M."/>
            <person name="Schmutz J."/>
            <person name="Jabbour D."/>
            <person name="Luo H."/>
            <person name="Baker S.E."/>
            <person name="Pisabarro A.G."/>
            <person name="Walton J.D."/>
            <person name="Blanchette R.A."/>
            <person name="Henrissat B."/>
            <person name="Martin F."/>
            <person name="Cullen D."/>
            <person name="Hibbett D.S."/>
            <person name="Grigoriev I.V."/>
        </authorList>
    </citation>
    <scope>NUCLEOTIDE SEQUENCE [LARGE SCALE GENOMIC DNA]</scope>
    <source>
        <strain evidence="4">MUCL 33604</strain>
    </source>
</reference>
<dbReference type="CDD" id="cd00060">
    <property type="entry name" value="FHA"/>
    <property type="match status" value="1"/>
</dbReference>
<dbReference type="HOGENOM" id="CLU_015159_0_0_1"/>
<name>A0A067PTU6_9AGAM</name>
<protein>
    <recommendedName>
        <fullName evidence="2">FHA domain-containing protein</fullName>
    </recommendedName>
</protein>
<dbReference type="InParanoid" id="A0A067PTU6"/>
<dbReference type="InterPro" id="IPR008984">
    <property type="entry name" value="SMAD_FHA_dom_sf"/>
</dbReference>
<organism evidence="3 4">
    <name type="scientific">Jaapia argillacea MUCL 33604</name>
    <dbReference type="NCBI Taxonomy" id="933084"/>
    <lineage>
        <taxon>Eukaryota</taxon>
        <taxon>Fungi</taxon>
        <taxon>Dikarya</taxon>
        <taxon>Basidiomycota</taxon>
        <taxon>Agaricomycotina</taxon>
        <taxon>Agaricomycetes</taxon>
        <taxon>Agaricomycetidae</taxon>
        <taxon>Jaapiales</taxon>
        <taxon>Jaapiaceae</taxon>
        <taxon>Jaapia</taxon>
    </lineage>
</organism>
<feature type="compositionally biased region" description="Polar residues" evidence="1">
    <location>
        <begin position="327"/>
        <end position="336"/>
    </location>
</feature>
<proteinExistence type="predicted"/>
<dbReference type="EMBL" id="KL197718">
    <property type="protein sequence ID" value="KDQ58154.1"/>
    <property type="molecule type" value="Genomic_DNA"/>
</dbReference>
<feature type="compositionally biased region" description="Basic and acidic residues" evidence="1">
    <location>
        <begin position="411"/>
        <end position="422"/>
    </location>
</feature>
<feature type="region of interest" description="Disordered" evidence="1">
    <location>
        <begin position="207"/>
        <end position="249"/>
    </location>
</feature>